<comment type="caution">
    <text evidence="1">The sequence shown here is derived from an EMBL/GenBank/DDBJ whole genome shotgun (WGS) entry which is preliminary data.</text>
</comment>
<protein>
    <submittedName>
        <fullName evidence="1">Uncharacterized protein</fullName>
    </submittedName>
</protein>
<proteinExistence type="predicted"/>
<evidence type="ECO:0000313" key="1">
    <source>
        <dbReference type="EMBL" id="SFH18058.1"/>
    </source>
</evidence>
<organism evidence="1 2">
    <name type="scientific">Cryobacterium levicorallinum</name>
    <dbReference type="NCBI Taxonomy" id="995038"/>
    <lineage>
        <taxon>Bacteria</taxon>
        <taxon>Bacillati</taxon>
        <taxon>Actinomycetota</taxon>
        <taxon>Actinomycetes</taxon>
        <taxon>Micrococcales</taxon>
        <taxon>Microbacteriaceae</taxon>
        <taxon>Cryobacterium</taxon>
    </lineage>
</organism>
<name>A0ABY1E9B3_9MICO</name>
<gene>
    <name evidence="1" type="ORF">SAMN05216274_101218</name>
</gene>
<dbReference type="Proteomes" id="UP000199681">
    <property type="component" value="Unassembled WGS sequence"/>
</dbReference>
<evidence type="ECO:0000313" key="2">
    <source>
        <dbReference type="Proteomes" id="UP000199681"/>
    </source>
</evidence>
<accession>A0ABY1E9B3</accession>
<dbReference type="RefSeq" id="WP_158251675.1">
    <property type="nucleotide sequence ID" value="NZ_BKAC01000003.1"/>
</dbReference>
<sequence length="47" mass="4971">MVTGVVLYAEQGELFGAEVNIEGFCDAVIVDAVAQLNVQEQVNEDGS</sequence>
<dbReference type="EMBL" id="FOPW01000001">
    <property type="protein sequence ID" value="SFH18058.1"/>
    <property type="molecule type" value="Genomic_DNA"/>
</dbReference>
<reference evidence="1 2" key="1">
    <citation type="submission" date="2016-10" db="EMBL/GenBank/DDBJ databases">
        <authorList>
            <person name="Varghese N."/>
            <person name="Submissions S."/>
        </authorList>
    </citation>
    <scope>NUCLEOTIDE SEQUENCE [LARGE SCALE GENOMIC DNA]</scope>
    <source>
        <strain evidence="1 2">GMCC 1.11211</strain>
    </source>
</reference>
<keyword evidence="2" id="KW-1185">Reference proteome</keyword>